<keyword evidence="2" id="KW-1185">Reference proteome</keyword>
<protein>
    <submittedName>
        <fullName evidence="1">Uncharacterized protein</fullName>
    </submittedName>
</protein>
<proteinExistence type="predicted"/>
<accession>A0A821HXH9</accession>
<evidence type="ECO:0000313" key="2">
    <source>
        <dbReference type="Proteomes" id="UP000663866"/>
    </source>
</evidence>
<reference evidence="1" key="1">
    <citation type="submission" date="2021-02" db="EMBL/GenBank/DDBJ databases">
        <authorList>
            <person name="Nowell W R."/>
        </authorList>
    </citation>
    <scope>NUCLEOTIDE SEQUENCE</scope>
</reference>
<evidence type="ECO:0000313" key="1">
    <source>
        <dbReference type="EMBL" id="CAF4692741.1"/>
    </source>
</evidence>
<gene>
    <name evidence="1" type="ORF">OVN521_LOCUS48119</name>
</gene>
<sequence>LLVTLTLRLAHKIDELVRLKQLMPKPNTFLIISTTTTTTTLATTITTNNPIHRRRLMSSFFTSITN</sequence>
<name>A0A821HXH9_9BILA</name>
<dbReference type="AlphaFoldDB" id="A0A821HXH9"/>
<organism evidence="1 2">
    <name type="scientific">Rotaria magnacalcarata</name>
    <dbReference type="NCBI Taxonomy" id="392030"/>
    <lineage>
        <taxon>Eukaryota</taxon>
        <taxon>Metazoa</taxon>
        <taxon>Spiralia</taxon>
        <taxon>Gnathifera</taxon>
        <taxon>Rotifera</taxon>
        <taxon>Eurotatoria</taxon>
        <taxon>Bdelloidea</taxon>
        <taxon>Philodinida</taxon>
        <taxon>Philodinidae</taxon>
        <taxon>Rotaria</taxon>
    </lineage>
</organism>
<dbReference type="EMBL" id="CAJOBG010098385">
    <property type="protein sequence ID" value="CAF4692741.1"/>
    <property type="molecule type" value="Genomic_DNA"/>
</dbReference>
<comment type="caution">
    <text evidence="1">The sequence shown here is derived from an EMBL/GenBank/DDBJ whole genome shotgun (WGS) entry which is preliminary data.</text>
</comment>
<dbReference type="Proteomes" id="UP000663866">
    <property type="component" value="Unassembled WGS sequence"/>
</dbReference>
<feature type="non-terminal residue" evidence="1">
    <location>
        <position position="1"/>
    </location>
</feature>